<comment type="caution">
    <text evidence="2">The sequence shown here is derived from an EMBL/GenBank/DDBJ whole genome shotgun (WGS) entry which is preliminary data.</text>
</comment>
<gene>
    <name evidence="2" type="ORF">FSP39_003880</name>
</gene>
<dbReference type="EMBL" id="VSWD01000009">
    <property type="protein sequence ID" value="KAK3092516.1"/>
    <property type="molecule type" value="Genomic_DNA"/>
</dbReference>
<protein>
    <submittedName>
        <fullName evidence="2">Uncharacterized protein</fullName>
    </submittedName>
</protein>
<evidence type="ECO:0000313" key="3">
    <source>
        <dbReference type="Proteomes" id="UP001186944"/>
    </source>
</evidence>
<feature type="region of interest" description="Disordered" evidence="1">
    <location>
        <begin position="52"/>
        <end position="78"/>
    </location>
</feature>
<sequence>MKSTNIERNVCERHPPKAPLSFHLSWVMTMRVMSCHRRIACRNPWQRGSFNATSEESSSEFRAQGENASSPESSYSNNSDKLFTHFDRKTSIDSETVYILFPVNYRGESTGPPRYIKWPRRKSEDCLDDLEFSSVSSDLSADFQDIDLSKPIFLDDFTSDEEFNVTPK</sequence>
<organism evidence="2 3">
    <name type="scientific">Pinctada imbricata</name>
    <name type="common">Atlantic pearl-oyster</name>
    <name type="synonym">Pinctada martensii</name>
    <dbReference type="NCBI Taxonomy" id="66713"/>
    <lineage>
        <taxon>Eukaryota</taxon>
        <taxon>Metazoa</taxon>
        <taxon>Spiralia</taxon>
        <taxon>Lophotrochozoa</taxon>
        <taxon>Mollusca</taxon>
        <taxon>Bivalvia</taxon>
        <taxon>Autobranchia</taxon>
        <taxon>Pteriomorphia</taxon>
        <taxon>Pterioida</taxon>
        <taxon>Pterioidea</taxon>
        <taxon>Pteriidae</taxon>
        <taxon>Pinctada</taxon>
    </lineage>
</organism>
<accession>A0AA89C2W5</accession>
<keyword evidence="3" id="KW-1185">Reference proteome</keyword>
<dbReference type="Proteomes" id="UP001186944">
    <property type="component" value="Unassembled WGS sequence"/>
</dbReference>
<feature type="compositionally biased region" description="Low complexity" evidence="1">
    <location>
        <begin position="67"/>
        <end position="78"/>
    </location>
</feature>
<dbReference type="AlphaFoldDB" id="A0AA89C2W5"/>
<name>A0AA89C2W5_PINIB</name>
<proteinExistence type="predicted"/>
<evidence type="ECO:0000256" key="1">
    <source>
        <dbReference type="SAM" id="MobiDB-lite"/>
    </source>
</evidence>
<evidence type="ECO:0000313" key="2">
    <source>
        <dbReference type="EMBL" id="KAK3092516.1"/>
    </source>
</evidence>
<reference evidence="2" key="1">
    <citation type="submission" date="2019-08" db="EMBL/GenBank/DDBJ databases">
        <title>The improved chromosome-level genome for the pearl oyster Pinctada fucata martensii using PacBio sequencing and Hi-C.</title>
        <authorList>
            <person name="Zheng Z."/>
        </authorList>
    </citation>
    <scope>NUCLEOTIDE SEQUENCE</scope>
    <source>
        <strain evidence="2">ZZ-2019</strain>
        <tissue evidence="2">Adductor muscle</tissue>
    </source>
</reference>